<dbReference type="Gene3D" id="1.10.10.60">
    <property type="entry name" value="Homeodomain-like"/>
    <property type="match status" value="1"/>
</dbReference>
<dbReference type="PANTHER" id="PTHR33492:SF4">
    <property type="entry name" value="OS02G0174300 PROTEIN"/>
    <property type="match status" value="1"/>
</dbReference>
<proteinExistence type="predicted"/>
<evidence type="ECO:0000256" key="1">
    <source>
        <dbReference type="SAM" id="MobiDB-lite"/>
    </source>
</evidence>
<dbReference type="InterPro" id="IPR044822">
    <property type="entry name" value="Myb_DNA-bind_4"/>
</dbReference>
<gene>
    <name evidence="3" type="ORF">R1flu_028449</name>
</gene>
<reference evidence="3 4" key="1">
    <citation type="submission" date="2024-09" db="EMBL/GenBank/DDBJ databases">
        <title>Chromosome-scale assembly of Riccia fluitans.</title>
        <authorList>
            <person name="Paukszto L."/>
            <person name="Sawicki J."/>
            <person name="Karawczyk K."/>
            <person name="Piernik-Szablinska J."/>
            <person name="Szczecinska M."/>
            <person name="Mazdziarz M."/>
        </authorList>
    </citation>
    <scope>NUCLEOTIDE SEQUENCE [LARGE SCALE GENOMIC DNA]</scope>
    <source>
        <strain evidence="3">Rf_01</strain>
        <tissue evidence="3">Aerial parts of the thallus</tissue>
    </source>
</reference>
<dbReference type="Proteomes" id="UP001605036">
    <property type="component" value="Unassembled WGS sequence"/>
</dbReference>
<evidence type="ECO:0000259" key="2">
    <source>
        <dbReference type="Pfam" id="PF13837"/>
    </source>
</evidence>
<dbReference type="EMBL" id="JBHFFA010000008">
    <property type="protein sequence ID" value="KAL2609876.1"/>
    <property type="molecule type" value="Genomic_DNA"/>
</dbReference>
<dbReference type="AlphaFoldDB" id="A0ABD1XLQ2"/>
<comment type="caution">
    <text evidence="3">The sequence shown here is derived from an EMBL/GenBank/DDBJ whole genome shotgun (WGS) entry which is preliminary data.</text>
</comment>
<protein>
    <recommendedName>
        <fullName evidence="2">Myb/SANT-like DNA-binding domain-containing protein</fullName>
    </recommendedName>
</protein>
<feature type="region of interest" description="Disordered" evidence="1">
    <location>
        <begin position="1"/>
        <end position="50"/>
    </location>
</feature>
<sequence>MPPGHTEPLPETSSGEELEGDRGDDGGERGTPSEDDADESDMAIDEGKDGSRTYWHDWKTNLLIEVKKEEIIEQLTKQTSQSKFDRNDRDEWERTRETMASRGVHLKANQLKNKYNNLLFDYRKIRDWNRHSGVQSFWSMTRVDRKKEKLPMKFLEAWFEAIDSTQKDRHVNSPVCLESNSSVPRANNESIPSSLANPIEGVAPFVEARSGAENVDTEKEAKTNSGKKWKKNCSKSATMLTDVLERMAQNNVLVIKEVEKGRITREDARNKLLSQLEQTRQDRADSLAQSLVEILGAMVGAIGEFARSNRARE</sequence>
<dbReference type="PANTHER" id="PTHR33492">
    <property type="entry name" value="OSJNBA0043A12.37 PROTEIN-RELATED"/>
    <property type="match status" value="1"/>
</dbReference>
<accession>A0ABD1XLQ2</accession>
<feature type="compositionally biased region" description="Basic and acidic residues" evidence="1">
    <location>
        <begin position="20"/>
        <end position="32"/>
    </location>
</feature>
<evidence type="ECO:0000313" key="3">
    <source>
        <dbReference type="EMBL" id="KAL2609876.1"/>
    </source>
</evidence>
<feature type="compositionally biased region" description="Acidic residues" evidence="1">
    <location>
        <begin position="33"/>
        <end position="44"/>
    </location>
</feature>
<organism evidence="3 4">
    <name type="scientific">Riccia fluitans</name>
    <dbReference type="NCBI Taxonomy" id="41844"/>
    <lineage>
        <taxon>Eukaryota</taxon>
        <taxon>Viridiplantae</taxon>
        <taxon>Streptophyta</taxon>
        <taxon>Embryophyta</taxon>
        <taxon>Marchantiophyta</taxon>
        <taxon>Marchantiopsida</taxon>
        <taxon>Marchantiidae</taxon>
        <taxon>Marchantiales</taxon>
        <taxon>Ricciaceae</taxon>
        <taxon>Riccia</taxon>
    </lineage>
</organism>
<feature type="domain" description="Myb/SANT-like DNA-binding" evidence="2">
    <location>
        <begin position="52"/>
        <end position="140"/>
    </location>
</feature>
<keyword evidence="4" id="KW-1185">Reference proteome</keyword>
<name>A0ABD1XLQ2_9MARC</name>
<dbReference type="Pfam" id="PF13837">
    <property type="entry name" value="Myb_DNA-bind_4"/>
    <property type="match status" value="1"/>
</dbReference>
<evidence type="ECO:0000313" key="4">
    <source>
        <dbReference type="Proteomes" id="UP001605036"/>
    </source>
</evidence>